<dbReference type="EMBL" id="CAJVPQ010011068">
    <property type="protein sequence ID" value="CAG8725474.1"/>
    <property type="molecule type" value="Genomic_DNA"/>
</dbReference>
<gene>
    <name evidence="1" type="ORF">FCALED_LOCUS14636</name>
</gene>
<sequence length="97" mass="11902">WRYPTRKDKEKVKNLFVSYYCPYFYQKSVQFKTEPAELDLREFKNVEYIDIEKRNVTVLDITGLDRITRMMLDDLYDPRYNPRSRPYKVKGYTKELA</sequence>
<feature type="non-terminal residue" evidence="1">
    <location>
        <position position="1"/>
    </location>
</feature>
<name>A0A9N9I9B7_9GLOM</name>
<dbReference type="Proteomes" id="UP000789570">
    <property type="component" value="Unassembled WGS sequence"/>
</dbReference>
<accession>A0A9N9I9B7</accession>
<dbReference type="AlphaFoldDB" id="A0A9N9I9B7"/>
<reference evidence="1" key="1">
    <citation type="submission" date="2021-06" db="EMBL/GenBank/DDBJ databases">
        <authorList>
            <person name="Kallberg Y."/>
            <person name="Tangrot J."/>
            <person name="Rosling A."/>
        </authorList>
    </citation>
    <scope>NUCLEOTIDE SEQUENCE</scope>
    <source>
        <strain evidence="1">UK204</strain>
    </source>
</reference>
<evidence type="ECO:0000313" key="2">
    <source>
        <dbReference type="Proteomes" id="UP000789570"/>
    </source>
</evidence>
<evidence type="ECO:0000313" key="1">
    <source>
        <dbReference type="EMBL" id="CAG8725474.1"/>
    </source>
</evidence>
<organism evidence="1 2">
    <name type="scientific">Funneliformis caledonium</name>
    <dbReference type="NCBI Taxonomy" id="1117310"/>
    <lineage>
        <taxon>Eukaryota</taxon>
        <taxon>Fungi</taxon>
        <taxon>Fungi incertae sedis</taxon>
        <taxon>Mucoromycota</taxon>
        <taxon>Glomeromycotina</taxon>
        <taxon>Glomeromycetes</taxon>
        <taxon>Glomerales</taxon>
        <taxon>Glomeraceae</taxon>
        <taxon>Funneliformis</taxon>
    </lineage>
</organism>
<keyword evidence="2" id="KW-1185">Reference proteome</keyword>
<proteinExistence type="predicted"/>
<comment type="caution">
    <text evidence="1">The sequence shown here is derived from an EMBL/GenBank/DDBJ whole genome shotgun (WGS) entry which is preliminary data.</text>
</comment>
<protein>
    <submittedName>
        <fullName evidence="1">8195_t:CDS:1</fullName>
    </submittedName>
</protein>